<dbReference type="STRING" id="6573.A0A210PPL2"/>
<dbReference type="Proteomes" id="UP000242188">
    <property type="component" value="Unassembled WGS sequence"/>
</dbReference>
<dbReference type="PANTHER" id="PTHR47978">
    <property type="match status" value="1"/>
</dbReference>
<dbReference type="InterPro" id="IPR005225">
    <property type="entry name" value="Small_GTP-bd"/>
</dbReference>
<name>A0A210PPL2_MIZYE</name>
<organism evidence="3 4">
    <name type="scientific">Mizuhopecten yessoensis</name>
    <name type="common">Japanese scallop</name>
    <name type="synonym">Patinopecten yessoensis</name>
    <dbReference type="NCBI Taxonomy" id="6573"/>
    <lineage>
        <taxon>Eukaryota</taxon>
        <taxon>Metazoa</taxon>
        <taxon>Spiralia</taxon>
        <taxon>Lophotrochozoa</taxon>
        <taxon>Mollusca</taxon>
        <taxon>Bivalvia</taxon>
        <taxon>Autobranchia</taxon>
        <taxon>Pteriomorphia</taxon>
        <taxon>Pectinida</taxon>
        <taxon>Pectinoidea</taxon>
        <taxon>Pectinidae</taxon>
        <taxon>Mizuhopecten</taxon>
    </lineage>
</organism>
<keyword evidence="2" id="KW-0547">Nucleotide-binding</keyword>
<dbReference type="OrthoDB" id="25896at2759"/>
<dbReference type="NCBIfam" id="TIGR00231">
    <property type="entry name" value="small_GTP"/>
    <property type="match status" value="1"/>
</dbReference>
<dbReference type="PROSITE" id="PS51419">
    <property type="entry name" value="RAB"/>
    <property type="match status" value="1"/>
</dbReference>
<protein>
    <submittedName>
        <fullName evidence="3">Ras-related protein Rab-24</fullName>
    </submittedName>
</protein>
<gene>
    <name evidence="3" type="ORF">KP79_PYT17765</name>
</gene>
<evidence type="ECO:0000256" key="1">
    <source>
        <dbReference type="ARBA" id="ARBA00006270"/>
    </source>
</evidence>
<dbReference type="EMBL" id="NEDP02005567">
    <property type="protein sequence ID" value="OWF38440.1"/>
    <property type="molecule type" value="Genomic_DNA"/>
</dbReference>
<dbReference type="Pfam" id="PF00071">
    <property type="entry name" value="Ras"/>
    <property type="match status" value="1"/>
</dbReference>
<sequence>MMRRGKPVDHVDIKVVLLGKAFAGKTCLVQRYIHQTYNDTPYSNTIGAAFASKKLISKGKHVVMNVWDTAGSERYQSMSKIYYRGARAAILCYDLTDKTSFEKVRFWVGELQTNEENCRMYLCGTKKDLIDDDPESRAVSLSVVQSLAQDLQSDIYETSSVTGETIDEMFDKIAADYVINMKNIPPTTENGADESVILNEYSPPVHRWRCSQC</sequence>
<dbReference type="SMART" id="SM00174">
    <property type="entry name" value="RHO"/>
    <property type="match status" value="1"/>
</dbReference>
<accession>A0A210PPL2</accession>
<dbReference type="AlphaFoldDB" id="A0A210PPL2"/>
<evidence type="ECO:0000313" key="4">
    <source>
        <dbReference type="Proteomes" id="UP000242188"/>
    </source>
</evidence>
<dbReference type="PRINTS" id="PR00449">
    <property type="entry name" value="RASTRNSFRMNG"/>
</dbReference>
<keyword evidence="4" id="KW-1185">Reference proteome</keyword>
<dbReference type="InterPro" id="IPR027417">
    <property type="entry name" value="P-loop_NTPase"/>
</dbReference>
<dbReference type="SMART" id="SM00176">
    <property type="entry name" value="RAN"/>
    <property type="match status" value="1"/>
</dbReference>
<comment type="similarity">
    <text evidence="1">Belongs to the small GTPase superfamily. Rab family.</text>
</comment>
<comment type="caution">
    <text evidence="3">The sequence shown here is derived from an EMBL/GenBank/DDBJ whole genome shotgun (WGS) entry which is preliminary data.</text>
</comment>
<evidence type="ECO:0000256" key="2">
    <source>
        <dbReference type="ARBA" id="ARBA00022741"/>
    </source>
</evidence>
<dbReference type="FunFam" id="3.40.50.300:FF:001204">
    <property type="entry name" value="Small GTP-binding protein, putative"/>
    <property type="match status" value="1"/>
</dbReference>
<dbReference type="GO" id="GO:0005525">
    <property type="term" value="F:GTP binding"/>
    <property type="evidence" value="ECO:0007669"/>
    <property type="project" value="InterPro"/>
</dbReference>
<dbReference type="InterPro" id="IPR001806">
    <property type="entry name" value="Small_GTPase"/>
</dbReference>
<dbReference type="Gene3D" id="3.40.50.300">
    <property type="entry name" value="P-loop containing nucleotide triphosphate hydrolases"/>
    <property type="match status" value="1"/>
</dbReference>
<dbReference type="PROSITE" id="PS51421">
    <property type="entry name" value="RAS"/>
    <property type="match status" value="1"/>
</dbReference>
<evidence type="ECO:0000313" key="3">
    <source>
        <dbReference type="EMBL" id="OWF38440.1"/>
    </source>
</evidence>
<proteinExistence type="inferred from homology"/>
<dbReference type="SMART" id="SM00173">
    <property type="entry name" value="RAS"/>
    <property type="match status" value="1"/>
</dbReference>
<reference evidence="3 4" key="1">
    <citation type="journal article" date="2017" name="Nat. Ecol. Evol.">
        <title>Scallop genome provides insights into evolution of bilaterian karyotype and development.</title>
        <authorList>
            <person name="Wang S."/>
            <person name="Zhang J."/>
            <person name="Jiao W."/>
            <person name="Li J."/>
            <person name="Xun X."/>
            <person name="Sun Y."/>
            <person name="Guo X."/>
            <person name="Huan P."/>
            <person name="Dong B."/>
            <person name="Zhang L."/>
            <person name="Hu X."/>
            <person name="Sun X."/>
            <person name="Wang J."/>
            <person name="Zhao C."/>
            <person name="Wang Y."/>
            <person name="Wang D."/>
            <person name="Huang X."/>
            <person name="Wang R."/>
            <person name="Lv J."/>
            <person name="Li Y."/>
            <person name="Zhang Z."/>
            <person name="Liu B."/>
            <person name="Lu W."/>
            <person name="Hui Y."/>
            <person name="Liang J."/>
            <person name="Zhou Z."/>
            <person name="Hou R."/>
            <person name="Li X."/>
            <person name="Liu Y."/>
            <person name="Li H."/>
            <person name="Ning X."/>
            <person name="Lin Y."/>
            <person name="Zhao L."/>
            <person name="Xing Q."/>
            <person name="Dou J."/>
            <person name="Li Y."/>
            <person name="Mao J."/>
            <person name="Guo H."/>
            <person name="Dou H."/>
            <person name="Li T."/>
            <person name="Mu C."/>
            <person name="Jiang W."/>
            <person name="Fu Q."/>
            <person name="Fu X."/>
            <person name="Miao Y."/>
            <person name="Liu J."/>
            <person name="Yu Q."/>
            <person name="Li R."/>
            <person name="Liao H."/>
            <person name="Li X."/>
            <person name="Kong Y."/>
            <person name="Jiang Z."/>
            <person name="Chourrout D."/>
            <person name="Li R."/>
            <person name="Bao Z."/>
        </authorList>
    </citation>
    <scope>NUCLEOTIDE SEQUENCE [LARGE SCALE GENOMIC DNA]</scope>
    <source>
        <strain evidence="3 4">PY_sf001</strain>
    </source>
</reference>
<dbReference type="SMART" id="SM00175">
    <property type="entry name" value="RAB"/>
    <property type="match status" value="1"/>
</dbReference>
<dbReference type="SUPFAM" id="SSF52540">
    <property type="entry name" value="P-loop containing nucleoside triphosphate hydrolases"/>
    <property type="match status" value="1"/>
</dbReference>
<dbReference type="GO" id="GO:0003924">
    <property type="term" value="F:GTPase activity"/>
    <property type="evidence" value="ECO:0007669"/>
    <property type="project" value="InterPro"/>
</dbReference>